<dbReference type="PANTHER" id="PTHR33202:SF7">
    <property type="entry name" value="FERRIC UPTAKE REGULATION PROTEIN"/>
    <property type="match status" value="1"/>
</dbReference>
<dbReference type="Gene3D" id="3.30.1490.190">
    <property type="match status" value="1"/>
</dbReference>
<comment type="similarity">
    <text evidence="1">Belongs to the Fur family.</text>
</comment>
<gene>
    <name evidence="7" type="ORF">LJD61_18170</name>
</gene>
<dbReference type="Gene3D" id="1.10.10.10">
    <property type="entry name" value="Winged helix-like DNA-binding domain superfamily/Winged helix DNA-binding domain"/>
    <property type="match status" value="1"/>
</dbReference>
<evidence type="ECO:0000256" key="3">
    <source>
        <dbReference type="ARBA" id="ARBA00022833"/>
    </source>
</evidence>
<keyword evidence="5" id="KW-0238">DNA-binding</keyword>
<dbReference type="RefSeq" id="WP_255228982.1">
    <property type="nucleotide sequence ID" value="NZ_JAJEKE010000023.1"/>
</dbReference>
<evidence type="ECO:0000256" key="4">
    <source>
        <dbReference type="ARBA" id="ARBA00023015"/>
    </source>
</evidence>
<dbReference type="InterPro" id="IPR036390">
    <property type="entry name" value="WH_DNA-bd_sf"/>
</dbReference>
<proteinExistence type="inferred from homology"/>
<reference evidence="7 8" key="1">
    <citation type="submission" date="2021-10" db="EMBL/GenBank/DDBJ databases">
        <title>Lutispora strain m25 sp. nov., a thermophilic, non-spore-forming bacterium isolated from a lab-scale methanogenic bioreactor digesting anaerobic sludge.</title>
        <authorList>
            <person name="El Houari A."/>
            <person name="Mcdonald J."/>
        </authorList>
    </citation>
    <scope>NUCLEOTIDE SEQUENCE [LARGE SCALE GENOMIC DNA]</scope>
    <source>
        <strain evidence="8">m25</strain>
    </source>
</reference>
<dbReference type="CDD" id="cd07153">
    <property type="entry name" value="Fur_like"/>
    <property type="match status" value="1"/>
</dbReference>
<keyword evidence="6" id="KW-0804">Transcription</keyword>
<protein>
    <submittedName>
        <fullName evidence="7">Transcriptional repressor</fullName>
    </submittedName>
</protein>
<dbReference type="InterPro" id="IPR036388">
    <property type="entry name" value="WH-like_DNA-bd_sf"/>
</dbReference>
<evidence type="ECO:0000313" key="8">
    <source>
        <dbReference type="Proteomes" id="UP001651880"/>
    </source>
</evidence>
<keyword evidence="2" id="KW-0678">Repressor</keyword>
<dbReference type="Proteomes" id="UP001651880">
    <property type="component" value="Unassembled WGS sequence"/>
</dbReference>
<evidence type="ECO:0000256" key="1">
    <source>
        <dbReference type="ARBA" id="ARBA00007957"/>
    </source>
</evidence>
<accession>A0ABT1NJR9</accession>
<evidence type="ECO:0000256" key="6">
    <source>
        <dbReference type="ARBA" id="ARBA00023163"/>
    </source>
</evidence>
<dbReference type="InterPro" id="IPR002481">
    <property type="entry name" value="FUR"/>
</dbReference>
<keyword evidence="8" id="KW-1185">Reference proteome</keyword>
<dbReference type="SUPFAM" id="SSF46785">
    <property type="entry name" value="Winged helix' DNA-binding domain"/>
    <property type="match status" value="1"/>
</dbReference>
<dbReference type="PANTHER" id="PTHR33202">
    <property type="entry name" value="ZINC UPTAKE REGULATION PROTEIN"/>
    <property type="match status" value="1"/>
</dbReference>
<organism evidence="7 8">
    <name type="scientific">Lutispora saccharofermentans</name>
    <dbReference type="NCBI Taxonomy" id="3024236"/>
    <lineage>
        <taxon>Bacteria</taxon>
        <taxon>Bacillati</taxon>
        <taxon>Bacillota</taxon>
        <taxon>Clostridia</taxon>
        <taxon>Lutisporales</taxon>
        <taxon>Lutisporaceae</taxon>
        <taxon>Lutispora</taxon>
    </lineage>
</organism>
<evidence type="ECO:0000313" key="7">
    <source>
        <dbReference type="EMBL" id="MCQ1531442.1"/>
    </source>
</evidence>
<keyword evidence="4" id="KW-0805">Transcription regulation</keyword>
<keyword evidence="3" id="KW-0862">Zinc</keyword>
<name>A0ABT1NJR9_9FIRM</name>
<sequence length="142" mass="16213">MNNELSPEKILKNKGCKLTQQRKAIIDVLSSGGHHTANEIYALVSDKYQGINFSTIYRNLELLVGLGIVEKLNINNSCSHFELINGKHHHHVICNKCGEVREIDICPFTAAEDREKLKELDFEATEHKFEIYGICSNCRRKE</sequence>
<dbReference type="Pfam" id="PF01475">
    <property type="entry name" value="FUR"/>
    <property type="match status" value="1"/>
</dbReference>
<dbReference type="EMBL" id="JAJEKE010000023">
    <property type="protein sequence ID" value="MCQ1531442.1"/>
    <property type="molecule type" value="Genomic_DNA"/>
</dbReference>
<evidence type="ECO:0000256" key="5">
    <source>
        <dbReference type="ARBA" id="ARBA00023125"/>
    </source>
</evidence>
<evidence type="ECO:0000256" key="2">
    <source>
        <dbReference type="ARBA" id="ARBA00022491"/>
    </source>
</evidence>
<comment type="caution">
    <text evidence="7">The sequence shown here is derived from an EMBL/GenBank/DDBJ whole genome shotgun (WGS) entry which is preliminary data.</text>
</comment>
<dbReference type="InterPro" id="IPR043135">
    <property type="entry name" value="Fur_C"/>
</dbReference>